<evidence type="ECO:0000259" key="1">
    <source>
        <dbReference type="PROSITE" id="PS51459"/>
    </source>
</evidence>
<dbReference type="Gene3D" id="1.10.3290.10">
    <property type="entry name" value="Fido-like domain"/>
    <property type="match status" value="1"/>
</dbReference>
<dbReference type="Pfam" id="PF02661">
    <property type="entry name" value="Fic"/>
    <property type="match status" value="1"/>
</dbReference>
<dbReference type="PROSITE" id="PS51459">
    <property type="entry name" value="FIDO"/>
    <property type="match status" value="1"/>
</dbReference>
<dbReference type="InterPro" id="IPR026287">
    <property type="entry name" value="SoFic-like"/>
</dbReference>
<dbReference type="PIRSF" id="PIRSF038925">
    <property type="entry name" value="AMP-prot_trans"/>
    <property type="match status" value="1"/>
</dbReference>
<keyword evidence="3" id="KW-1185">Reference proteome</keyword>
<protein>
    <submittedName>
        <fullName evidence="2">Fic family protein</fullName>
    </submittedName>
</protein>
<dbReference type="Pfam" id="PF13784">
    <property type="entry name" value="Fic_N"/>
    <property type="match status" value="1"/>
</dbReference>
<evidence type="ECO:0000313" key="3">
    <source>
        <dbReference type="Proteomes" id="UP001235547"/>
    </source>
</evidence>
<dbReference type="InterPro" id="IPR040198">
    <property type="entry name" value="Fido_containing"/>
</dbReference>
<feature type="domain" description="Fido" evidence="1">
    <location>
        <begin position="110"/>
        <end position="259"/>
    </location>
</feature>
<dbReference type="InterPro" id="IPR003812">
    <property type="entry name" value="Fido"/>
</dbReference>
<gene>
    <name evidence="2" type="ORF">PYH38_002132</name>
</gene>
<dbReference type="InterPro" id="IPR036597">
    <property type="entry name" value="Fido-like_dom_sf"/>
</dbReference>
<dbReference type="InterPro" id="IPR048770">
    <property type="entry name" value="SoFic-like_C"/>
</dbReference>
<dbReference type="NCBIfam" id="NF046030">
    <property type="entry name" value="ProtAdlyltaseSoFic"/>
    <property type="match status" value="1"/>
</dbReference>
<dbReference type="RefSeq" id="WP_280731378.1">
    <property type="nucleotide sequence ID" value="NZ_CP120367.1"/>
</dbReference>
<reference evidence="2 3" key="1">
    <citation type="submission" date="2023-03" db="EMBL/GenBank/DDBJ databases">
        <authorList>
            <person name="Kaur S."/>
            <person name="Espinosa-Saiz D."/>
            <person name="Velazquez E."/>
            <person name="Menendez E."/>
            <person name="diCenzo G.C."/>
        </authorList>
    </citation>
    <scope>NUCLEOTIDE SEQUENCE [LARGE SCALE GENOMIC DNA]</scope>
    <source>
        <strain evidence="2 3">LMG 27395</strain>
    </source>
</reference>
<evidence type="ECO:0000313" key="2">
    <source>
        <dbReference type="EMBL" id="WEX80658.1"/>
    </source>
</evidence>
<sequence>MPFRPDRPYNDLPPLPPKEDVETKAVLKACIAARAALAGLKVSGELIPNQSVLINSIPLLEAQASSEIENIVTTTDRLFRFAGEDGNPPDAATKEALRYRTALHQGFRMLKERPVSTAMAVEVCRTIKGIDLDIRATPGTALYNEATAEVIYTPPEGRDLLKDKLSNWERYIHEAEEIDPLVRLAVMHYQFEAIHPFTDGNGRTGRVLNLLYLVDKGLLDIPVLYLSRYIIGNKSAYYDRLLRVTTEDAWETWILYMLEAIRETAEWSNRKIHAIRDLLGETGARMRRDLPKIYSRELAEVIFVNPYCRIADVVSAGIAKRQAAAVYLKALVDAGILAEMKAGRENLYINPALLELLTGTRP</sequence>
<dbReference type="PANTHER" id="PTHR13504">
    <property type="entry name" value="FIDO DOMAIN-CONTAINING PROTEIN DDB_G0283145"/>
    <property type="match status" value="1"/>
</dbReference>
<dbReference type="Pfam" id="PF21248">
    <property type="entry name" value="SoFic-like_C"/>
    <property type="match status" value="1"/>
</dbReference>
<dbReference type="InterPro" id="IPR025758">
    <property type="entry name" value="Fic/DOC_N"/>
</dbReference>
<dbReference type="EMBL" id="CP120370">
    <property type="protein sequence ID" value="WEX80658.1"/>
    <property type="molecule type" value="Genomic_DNA"/>
</dbReference>
<dbReference type="PANTHER" id="PTHR13504:SF35">
    <property type="entry name" value="PROTEIN ADENYLYLTRANSFERASE SOFIC"/>
    <property type="match status" value="1"/>
</dbReference>
<dbReference type="SUPFAM" id="SSF140931">
    <property type="entry name" value="Fic-like"/>
    <property type="match status" value="1"/>
</dbReference>
<name>A0ABY8CPS6_9HYPH</name>
<organism evidence="2 3">
    <name type="scientific">Sinorhizobium numidicum</name>
    <dbReference type="NCBI Taxonomy" id="680248"/>
    <lineage>
        <taxon>Bacteria</taxon>
        <taxon>Pseudomonadati</taxon>
        <taxon>Pseudomonadota</taxon>
        <taxon>Alphaproteobacteria</taxon>
        <taxon>Hyphomicrobiales</taxon>
        <taxon>Rhizobiaceae</taxon>
        <taxon>Sinorhizobium/Ensifer group</taxon>
        <taxon>Sinorhizobium</taxon>
    </lineage>
</organism>
<proteinExistence type="predicted"/>
<dbReference type="Proteomes" id="UP001235547">
    <property type="component" value="Chromosome 2"/>
</dbReference>
<accession>A0ABY8CPS6</accession>